<evidence type="ECO:0000313" key="2">
    <source>
        <dbReference type="EMBL" id="EPZ35429.1"/>
    </source>
</evidence>
<sequence>MGGLLKSLSIKLRKSNENLTEEKIKHPVSPKQKKERKNNVKANDLNTDGNLSSVSSEDVSEVKPQSTKNDHILEDAAHKISVLQPRHSVLLPADPDSCSSSLSHTNHDNENHDISFYEEPERLSSPNIQEDELRKSMSSRLVVAKSDIFNEISDSSESESEAQYKHRKTTIPQLDKLDASELSGKTTVTELTMNSSDNHGIRSTRSMTFSPGVKPDVSNLPRNRIAGYAPLVTLIDDMKDKQSQETRQHIQMAHMNQYPIDNGVPPVPNMTPMMVMTAYGPMMVMNPYPAMTGQHVFFDPTSLYYPQSNIRPPPTSHAPRPDATYYSDHANRLRTSRSMTSLNQNQQLDLMYPSPQGIQGSKPDFFIERANEANLKKTLVQIDEKTPKRVGVDQRNPFQNYVSPIKQESKNTAYLETYKERGIPLLQAVDGKPIAPLDVHLKTNLILEEQIDEQRKAQK</sequence>
<feature type="compositionally biased region" description="Polar residues" evidence="1">
    <location>
        <begin position="40"/>
        <end position="51"/>
    </location>
</feature>
<feature type="region of interest" description="Disordered" evidence="1">
    <location>
        <begin position="15"/>
        <end position="67"/>
    </location>
</feature>
<evidence type="ECO:0000256" key="1">
    <source>
        <dbReference type="SAM" id="MobiDB-lite"/>
    </source>
</evidence>
<dbReference type="EMBL" id="KE560841">
    <property type="protein sequence ID" value="EPZ35429.1"/>
    <property type="molecule type" value="Genomic_DNA"/>
</dbReference>
<dbReference type="AlphaFoldDB" id="A0A075AZ65"/>
<feature type="compositionally biased region" description="Basic residues" evidence="1">
    <location>
        <begin position="26"/>
        <end position="36"/>
    </location>
</feature>
<accession>A0A075AZ65</accession>
<feature type="compositionally biased region" description="Polar residues" evidence="1">
    <location>
        <begin position="194"/>
        <end position="209"/>
    </location>
</feature>
<feature type="region of interest" description="Disordered" evidence="1">
    <location>
        <begin position="194"/>
        <end position="215"/>
    </location>
</feature>
<evidence type="ECO:0000313" key="3">
    <source>
        <dbReference type="Proteomes" id="UP000030755"/>
    </source>
</evidence>
<keyword evidence="3" id="KW-1185">Reference proteome</keyword>
<reference evidence="2 3" key="1">
    <citation type="journal article" date="2013" name="Curr. Biol.">
        <title>Shared signatures of parasitism and phylogenomics unite Cryptomycota and microsporidia.</title>
        <authorList>
            <person name="James T.Y."/>
            <person name="Pelin A."/>
            <person name="Bonen L."/>
            <person name="Ahrendt S."/>
            <person name="Sain D."/>
            <person name="Corradi N."/>
            <person name="Stajich J.E."/>
        </authorList>
    </citation>
    <scope>NUCLEOTIDE SEQUENCE [LARGE SCALE GENOMIC DNA]</scope>
    <source>
        <strain evidence="2 3">CSF55</strain>
    </source>
</reference>
<protein>
    <submittedName>
        <fullName evidence="2">Uncharacterized protein</fullName>
    </submittedName>
</protein>
<proteinExistence type="predicted"/>
<dbReference type="Proteomes" id="UP000030755">
    <property type="component" value="Unassembled WGS sequence"/>
</dbReference>
<gene>
    <name evidence="2" type="ORF">O9G_003688</name>
</gene>
<name>A0A075AZ65_ROZAC</name>
<dbReference type="HOGENOM" id="CLU_596043_0_0_1"/>
<feature type="compositionally biased region" description="Basic and acidic residues" evidence="1">
    <location>
        <begin position="15"/>
        <end position="25"/>
    </location>
</feature>
<organism evidence="2 3">
    <name type="scientific">Rozella allomycis (strain CSF55)</name>
    <dbReference type="NCBI Taxonomy" id="988480"/>
    <lineage>
        <taxon>Eukaryota</taxon>
        <taxon>Fungi</taxon>
        <taxon>Fungi incertae sedis</taxon>
        <taxon>Cryptomycota</taxon>
        <taxon>Cryptomycota incertae sedis</taxon>
        <taxon>Rozella</taxon>
    </lineage>
</organism>